<evidence type="ECO:0000313" key="2">
    <source>
        <dbReference type="Proteomes" id="UP000811609"/>
    </source>
</evidence>
<accession>A0A8T1P710</accession>
<comment type="caution">
    <text evidence="1">The sequence shown here is derived from an EMBL/GenBank/DDBJ whole genome shotgun (WGS) entry which is preliminary data.</text>
</comment>
<protein>
    <submittedName>
        <fullName evidence="1">Uncharacterized protein</fullName>
    </submittedName>
</protein>
<reference evidence="1" key="1">
    <citation type="submission" date="2020-12" db="EMBL/GenBank/DDBJ databases">
        <title>WGS assembly of Carya illinoinensis cv. Pawnee.</title>
        <authorList>
            <person name="Platts A."/>
            <person name="Shu S."/>
            <person name="Wright S."/>
            <person name="Barry K."/>
            <person name="Edger P."/>
            <person name="Pires J.C."/>
            <person name="Schmutz J."/>
        </authorList>
    </citation>
    <scope>NUCLEOTIDE SEQUENCE</scope>
    <source>
        <tissue evidence="1">Leaf</tissue>
    </source>
</reference>
<dbReference type="AlphaFoldDB" id="A0A8T1P710"/>
<proteinExistence type="predicted"/>
<sequence>MLEKANECLKQLLSLKESLFDPFVFIFIFQGAVMLELLKDSVSVTILSSGFSYQHQPHDRTVYLRRISCRQFRCSVYNNSVIKSNRWCAIMPDLRIISMRQPGTQQNCLLRPIWNDKSRIDMNMVATVDAGPVCEEGEGKELTGGGDEGLKHLFFSRLCLLGEM</sequence>
<name>A0A8T1P710_CARIL</name>
<dbReference type="Proteomes" id="UP000811609">
    <property type="component" value="Chromosome 10"/>
</dbReference>
<dbReference type="EMBL" id="CM031818">
    <property type="protein sequence ID" value="KAG6637988.1"/>
    <property type="molecule type" value="Genomic_DNA"/>
</dbReference>
<keyword evidence="2" id="KW-1185">Reference proteome</keyword>
<evidence type="ECO:0000313" key="1">
    <source>
        <dbReference type="EMBL" id="KAG6637988.1"/>
    </source>
</evidence>
<gene>
    <name evidence="1" type="ORF">CIPAW_10G003300</name>
</gene>
<organism evidence="1 2">
    <name type="scientific">Carya illinoinensis</name>
    <name type="common">Pecan</name>
    <dbReference type="NCBI Taxonomy" id="32201"/>
    <lineage>
        <taxon>Eukaryota</taxon>
        <taxon>Viridiplantae</taxon>
        <taxon>Streptophyta</taxon>
        <taxon>Embryophyta</taxon>
        <taxon>Tracheophyta</taxon>
        <taxon>Spermatophyta</taxon>
        <taxon>Magnoliopsida</taxon>
        <taxon>eudicotyledons</taxon>
        <taxon>Gunneridae</taxon>
        <taxon>Pentapetalae</taxon>
        <taxon>rosids</taxon>
        <taxon>fabids</taxon>
        <taxon>Fagales</taxon>
        <taxon>Juglandaceae</taxon>
        <taxon>Carya</taxon>
    </lineage>
</organism>